<keyword evidence="1" id="KW-0862">Zinc</keyword>
<evidence type="ECO:0000256" key="2">
    <source>
        <dbReference type="SAM" id="MobiDB-lite"/>
    </source>
</evidence>
<name>A0AAQ3SNQ5_PASNO</name>
<dbReference type="EMBL" id="CP144746">
    <property type="protein sequence ID" value="WVZ57632.1"/>
    <property type="molecule type" value="Genomic_DNA"/>
</dbReference>
<evidence type="ECO:0000256" key="1">
    <source>
        <dbReference type="PROSITE-ProRule" id="PRU00047"/>
    </source>
</evidence>
<protein>
    <recommendedName>
        <fullName evidence="3">CCHC-type domain-containing protein</fullName>
    </recommendedName>
</protein>
<dbReference type="InterPro" id="IPR001878">
    <property type="entry name" value="Znf_CCHC"/>
</dbReference>
<dbReference type="SMART" id="SM00343">
    <property type="entry name" value="ZnF_C2HC"/>
    <property type="match status" value="1"/>
</dbReference>
<dbReference type="AlphaFoldDB" id="A0AAQ3SNQ5"/>
<dbReference type="PROSITE" id="PS50158">
    <property type="entry name" value="ZF_CCHC"/>
    <property type="match status" value="1"/>
</dbReference>
<proteinExistence type="predicted"/>
<dbReference type="Pfam" id="PF14223">
    <property type="entry name" value="Retrotran_gag_2"/>
    <property type="match status" value="1"/>
</dbReference>
<dbReference type="PANTHER" id="PTHR35317">
    <property type="entry name" value="OS04G0629600 PROTEIN"/>
    <property type="match status" value="1"/>
</dbReference>
<dbReference type="Proteomes" id="UP001341281">
    <property type="component" value="Chromosome 02"/>
</dbReference>
<dbReference type="Pfam" id="PF14787">
    <property type="entry name" value="zf-CCHC_5"/>
    <property type="match status" value="1"/>
</dbReference>
<evidence type="ECO:0000259" key="3">
    <source>
        <dbReference type="PROSITE" id="PS50158"/>
    </source>
</evidence>
<feature type="compositionally biased region" description="Low complexity" evidence="2">
    <location>
        <begin position="275"/>
        <end position="286"/>
    </location>
</feature>
<feature type="compositionally biased region" description="Gly residues" evidence="2">
    <location>
        <begin position="186"/>
        <end position="207"/>
    </location>
</feature>
<evidence type="ECO:0000313" key="4">
    <source>
        <dbReference type="EMBL" id="WVZ57632.1"/>
    </source>
</evidence>
<feature type="compositionally biased region" description="Low complexity" evidence="2">
    <location>
        <begin position="165"/>
        <end position="176"/>
    </location>
</feature>
<dbReference type="Gene3D" id="4.10.60.10">
    <property type="entry name" value="Zinc finger, CCHC-type"/>
    <property type="match status" value="1"/>
</dbReference>
<reference evidence="4 5" key="1">
    <citation type="submission" date="2024-02" db="EMBL/GenBank/DDBJ databases">
        <title>High-quality chromosome-scale genome assembly of Pensacola bahiagrass (Paspalum notatum Flugge var. saurae).</title>
        <authorList>
            <person name="Vega J.M."/>
            <person name="Podio M."/>
            <person name="Orjuela J."/>
            <person name="Siena L.A."/>
            <person name="Pessino S.C."/>
            <person name="Combes M.C."/>
            <person name="Mariac C."/>
            <person name="Albertini E."/>
            <person name="Pupilli F."/>
            <person name="Ortiz J.P.A."/>
            <person name="Leblanc O."/>
        </authorList>
    </citation>
    <scope>NUCLEOTIDE SEQUENCE [LARGE SCALE GENOMIC DNA]</scope>
    <source>
        <strain evidence="4">R1</strain>
        <tissue evidence="4">Leaf</tissue>
    </source>
</reference>
<keyword evidence="1" id="KW-0863">Zinc-finger</keyword>
<evidence type="ECO:0000313" key="5">
    <source>
        <dbReference type="Proteomes" id="UP001341281"/>
    </source>
</evidence>
<feature type="compositionally biased region" description="Basic and acidic residues" evidence="2">
    <location>
        <begin position="223"/>
        <end position="235"/>
    </location>
</feature>
<dbReference type="GO" id="GO:0003676">
    <property type="term" value="F:nucleic acid binding"/>
    <property type="evidence" value="ECO:0007669"/>
    <property type="project" value="InterPro"/>
</dbReference>
<sequence>MEDRMALDIICSAAPPEMISTLAVKSTAKEAWETLKTMRIGDERIRKTAAQKLQREYETLAFRDGESVENFTLRLTGIVAQLQTLGDPEPPNKVIARYLRVAQPRYKQLVISIETLLDVSTLTVEEITGRLKAAEEDDDPPPPNAGGKLYLTEEQWEARLKEKQSASNSGDSSKSGNNRRRPRGGASNGGGGKRTSAGSGSGSGFGRTMGRNRCRKCGKTSHWARECRSKPKQGEAHAAQAEEEEEGGTLLMARICSIQIDPNSDAGGAHRPGTAAAPRAEAAAGG</sequence>
<dbReference type="SUPFAM" id="SSF57756">
    <property type="entry name" value="Retrovirus zinc finger-like domains"/>
    <property type="match status" value="1"/>
</dbReference>
<keyword evidence="5" id="KW-1185">Reference proteome</keyword>
<accession>A0AAQ3SNQ5</accession>
<feature type="domain" description="CCHC-type" evidence="3">
    <location>
        <begin position="213"/>
        <end position="229"/>
    </location>
</feature>
<gene>
    <name evidence="4" type="ORF">U9M48_007993</name>
</gene>
<organism evidence="4 5">
    <name type="scientific">Paspalum notatum var. saurae</name>
    <dbReference type="NCBI Taxonomy" id="547442"/>
    <lineage>
        <taxon>Eukaryota</taxon>
        <taxon>Viridiplantae</taxon>
        <taxon>Streptophyta</taxon>
        <taxon>Embryophyta</taxon>
        <taxon>Tracheophyta</taxon>
        <taxon>Spermatophyta</taxon>
        <taxon>Magnoliopsida</taxon>
        <taxon>Liliopsida</taxon>
        <taxon>Poales</taxon>
        <taxon>Poaceae</taxon>
        <taxon>PACMAD clade</taxon>
        <taxon>Panicoideae</taxon>
        <taxon>Andropogonodae</taxon>
        <taxon>Paspaleae</taxon>
        <taxon>Paspalinae</taxon>
        <taxon>Paspalum</taxon>
    </lineage>
</organism>
<dbReference type="PANTHER" id="PTHR35317:SF35">
    <property type="entry name" value="DUF4219 DOMAIN-CONTAINING PROTEIN"/>
    <property type="match status" value="1"/>
</dbReference>
<dbReference type="InterPro" id="IPR036875">
    <property type="entry name" value="Znf_CCHC_sf"/>
</dbReference>
<feature type="region of interest" description="Disordered" evidence="2">
    <location>
        <begin position="261"/>
        <end position="286"/>
    </location>
</feature>
<feature type="region of interest" description="Disordered" evidence="2">
    <location>
        <begin position="159"/>
        <end position="246"/>
    </location>
</feature>
<dbReference type="GO" id="GO:0008270">
    <property type="term" value="F:zinc ion binding"/>
    <property type="evidence" value="ECO:0007669"/>
    <property type="project" value="UniProtKB-KW"/>
</dbReference>
<keyword evidence="1" id="KW-0479">Metal-binding</keyword>
<feature type="compositionally biased region" description="Basic residues" evidence="2">
    <location>
        <begin position="210"/>
        <end position="219"/>
    </location>
</feature>